<feature type="compositionally biased region" description="Basic and acidic residues" evidence="1">
    <location>
        <begin position="109"/>
        <end position="184"/>
    </location>
</feature>
<dbReference type="EMBL" id="SMOL01000231">
    <property type="protein sequence ID" value="KAB2621809.1"/>
    <property type="molecule type" value="Genomic_DNA"/>
</dbReference>
<keyword evidence="2" id="KW-1133">Transmembrane helix</keyword>
<feature type="domain" description="DUF7356" evidence="4">
    <location>
        <begin position="200"/>
        <end position="296"/>
    </location>
</feature>
<name>A0A5N5H1P6_9ROSA</name>
<evidence type="ECO:0000259" key="4">
    <source>
        <dbReference type="Pfam" id="PF24053"/>
    </source>
</evidence>
<feature type="transmembrane region" description="Helical" evidence="2">
    <location>
        <begin position="321"/>
        <end position="341"/>
    </location>
</feature>
<dbReference type="InterPro" id="IPR055780">
    <property type="entry name" value="DUF7356"/>
</dbReference>
<sequence>MDRIGFLAVFFIFFVVVEVSDASYLLSKHRVLIGEPQNDTTAVPDNDKVKEDSPVPSPLLPSTVSSSGGNGSDTKPVDDPSKDKVETPQPTKTTTQIVDQVPKGGLNNDTKKGEGKDPEPDKTLKKDPETEKKKPDTDKVAKDDPKPDTDKVSKDDPQLVHDKSKDDNVTRSADEGGKKKSKEKEKKKKKKNDDVTQLPKEDKESCNGVIKKCEVKDVAIACIKSFDSGSKEVAILVQNIGDSTLKAKLSADDTNKDLEILKHKNKKVNISVDMGKSTTKITLTSGNGECELLMDPLPLAYEGNLFMRFPSLETVATPINAAYFLIITVLIFGGTWACCLVRKRKERTGGGVPYQELEMGLPESVSATAVETAEGWDEGWDDDWDGDNAVKTPGTHLGSISANGLTSRTANKDGWDNDWDD</sequence>
<reference evidence="6" key="2">
    <citation type="submission" date="2019-10" db="EMBL/GenBank/DDBJ databases">
        <title>A de novo genome assembly of a pear dwarfing rootstock.</title>
        <authorList>
            <person name="Wang F."/>
            <person name="Wang J."/>
            <person name="Li S."/>
            <person name="Zhang Y."/>
            <person name="Fang M."/>
            <person name="Ma L."/>
            <person name="Zhao Y."/>
            <person name="Jiang S."/>
        </authorList>
    </citation>
    <scope>NUCLEOTIDE SEQUENCE [LARGE SCALE GENOMIC DNA]</scope>
</reference>
<comment type="caution">
    <text evidence="5">The sequence shown here is derived from an EMBL/GenBank/DDBJ whole genome shotgun (WGS) entry which is preliminary data.</text>
</comment>
<evidence type="ECO:0000256" key="3">
    <source>
        <dbReference type="SAM" id="SignalP"/>
    </source>
</evidence>
<dbReference type="OrthoDB" id="785602at2759"/>
<feature type="chain" id="PRO_5024288388" description="DUF7356 domain-containing protein" evidence="3">
    <location>
        <begin position="23"/>
        <end position="421"/>
    </location>
</feature>
<feature type="compositionally biased region" description="Polar residues" evidence="1">
    <location>
        <begin position="398"/>
        <end position="409"/>
    </location>
</feature>
<dbReference type="AlphaFoldDB" id="A0A5N5H1P6"/>
<evidence type="ECO:0000313" key="5">
    <source>
        <dbReference type="EMBL" id="KAB2621809.1"/>
    </source>
</evidence>
<dbReference type="Proteomes" id="UP000327157">
    <property type="component" value="Chromosome 4"/>
</dbReference>
<reference evidence="5 6" key="1">
    <citation type="submission" date="2019-09" db="EMBL/GenBank/DDBJ databases">
        <authorList>
            <person name="Ou C."/>
        </authorList>
    </citation>
    <scope>NUCLEOTIDE SEQUENCE [LARGE SCALE GENOMIC DNA]</scope>
    <source>
        <strain evidence="5">S2</strain>
        <tissue evidence="5">Leaf</tissue>
    </source>
</reference>
<protein>
    <recommendedName>
        <fullName evidence="4">DUF7356 domain-containing protein</fullName>
    </recommendedName>
</protein>
<feature type="region of interest" description="Disordered" evidence="1">
    <location>
        <begin position="37"/>
        <end position="203"/>
    </location>
</feature>
<evidence type="ECO:0000256" key="1">
    <source>
        <dbReference type="SAM" id="MobiDB-lite"/>
    </source>
</evidence>
<reference evidence="5 6" key="3">
    <citation type="submission" date="2019-11" db="EMBL/GenBank/DDBJ databases">
        <title>A de novo genome assembly of a pear dwarfing rootstock.</title>
        <authorList>
            <person name="Wang F."/>
            <person name="Wang J."/>
            <person name="Li S."/>
            <person name="Zhang Y."/>
            <person name="Fang M."/>
            <person name="Ma L."/>
            <person name="Zhao Y."/>
            <person name="Jiang S."/>
        </authorList>
    </citation>
    <scope>NUCLEOTIDE SEQUENCE [LARGE SCALE GENOMIC DNA]</scope>
    <source>
        <strain evidence="5">S2</strain>
        <tissue evidence="5">Leaf</tissue>
    </source>
</reference>
<keyword evidence="2" id="KW-0472">Membrane</keyword>
<accession>A0A5N5H1P6</accession>
<evidence type="ECO:0000256" key="2">
    <source>
        <dbReference type="SAM" id="Phobius"/>
    </source>
</evidence>
<feature type="compositionally biased region" description="Basic and acidic residues" evidence="1">
    <location>
        <begin position="75"/>
        <end position="86"/>
    </location>
</feature>
<feature type="compositionally biased region" description="Basic and acidic residues" evidence="1">
    <location>
        <begin position="191"/>
        <end position="203"/>
    </location>
</feature>
<dbReference type="PANTHER" id="PTHR34200:SF2">
    <property type="entry name" value="TRANSMEMBRANE PROTEIN"/>
    <property type="match status" value="1"/>
</dbReference>
<keyword evidence="3" id="KW-0732">Signal</keyword>
<feature type="region of interest" description="Disordered" evidence="1">
    <location>
        <begin position="377"/>
        <end position="421"/>
    </location>
</feature>
<proteinExistence type="predicted"/>
<feature type="compositionally biased region" description="Acidic residues" evidence="1">
    <location>
        <begin position="377"/>
        <end position="386"/>
    </location>
</feature>
<keyword evidence="2" id="KW-0812">Transmembrane</keyword>
<gene>
    <name evidence="5" type="ORF">D8674_023991</name>
</gene>
<organism evidence="5 6">
    <name type="scientific">Pyrus ussuriensis x Pyrus communis</name>
    <dbReference type="NCBI Taxonomy" id="2448454"/>
    <lineage>
        <taxon>Eukaryota</taxon>
        <taxon>Viridiplantae</taxon>
        <taxon>Streptophyta</taxon>
        <taxon>Embryophyta</taxon>
        <taxon>Tracheophyta</taxon>
        <taxon>Spermatophyta</taxon>
        <taxon>Magnoliopsida</taxon>
        <taxon>eudicotyledons</taxon>
        <taxon>Gunneridae</taxon>
        <taxon>Pentapetalae</taxon>
        <taxon>rosids</taxon>
        <taxon>fabids</taxon>
        <taxon>Rosales</taxon>
        <taxon>Rosaceae</taxon>
        <taxon>Amygdaloideae</taxon>
        <taxon>Maleae</taxon>
        <taxon>Pyrus</taxon>
    </lineage>
</organism>
<keyword evidence="6" id="KW-1185">Reference proteome</keyword>
<dbReference type="PANTHER" id="PTHR34200">
    <property type="entry name" value="DENTIN SIALOPHOSPHOPROTEIN-LIKE ISOFORM X1"/>
    <property type="match status" value="1"/>
</dbReference>
<dbReference type="Pfam" id="PF24053">
    <property type="entry name" value="DUF7356"/>
    <property type="match status" value="1"/>
</dbReference>
<feature type="signal peptide" evidence="3">
    <location>
        <begin position="1"/>
        <end position="22"/>
    </location>
</feature>
<evidence type="ECO:0000313" key="6">
    <source>
        <dbReference type="Proteomes" id="UP000327157"/>
    </source>
</evidence>
<feature type="compositionally biased region" description="Polar residues" evidence="1">
    <location>
        <begin position="88"/>
        <end position="98"/>
    </location>
</feature>